<feature type="coiled-coil region" evidence="1">
    <location>
        <begin position="360"/>
        <end position="387"/>
    </location>
</feature>
<dbReference type="Pfam" id="PF18952">
    <property type="entry name" value="DUF5696"/>
    <property type="match status" value="1"/>
</dbReference>
<accession>A0A852TGP6</accession>
<comment type="caution">
    <text evidence="3">The sequence shown here is derived from an EMBL/GenBank/DDBJ whole genome shotgun (WGS) entry which is preliminary data.</text>
</comment>
<evidence type="ECO:0000256" key="1">
    <source>
        <dbReference type="SAM" id="Coils"/>
    </source>
</evidence>
<reference evidence="4" key="1">
    <citation type="submission" date="2020-07" db="EMBL/GenBank/DDBJ databases">
        <authorList>
            <person name="Partida-Martinez L."/>
            <person name="Huntemann M."/>
            <person name="Clum A."/>
            <person name="Wang J."/>
            <person name="Palaniappan K."/>
            <person name="Ritter S."/>
            <person name="Chen I.-M."/>
            <person name="Stamatis D."/>
            <person name="Reddy T."/>
            <person name="O'Malley R."/>
            <person name="Daum C."/>
            <person name="Shapiro N."/>
            <person name="Ivanova N."/>
            <person name="Kyrpides N."/>
            <person name="Woyke T."/>
        </authorList>
    </citation>
    <scope>NUCLEOTIDE SEQUENCE [LARGE SCALE GENOMIC DNA]</scope>
    <source>
        <strain evidence="4">AT2.8</strain>
    </source>
</reference>
<keyword evidence="2" id="KW-0732">Signal</keyword>
<gene>
    <name evidence="3" type="ORF">F4694_004933</name>
</gene>
<evidence type="ECO:0000313" key="3">
    <source>
        <dbReference type="EMBL" id="NYE08090.1"/>
    </source>
</evidence>
<feature type="chain" id="PRO_5032575943" evidence="2">
    <location>
        <begin position="23"/>
        <end position="754"/>
    </location>
</feature>
<dbReference type="EMBL" id="JACCBX010000012">
    <property type="protein sequence ID" value="NYE08090.1"/>
    <property type="molecule type" value="Genomic_DNA"/>
</dbReference>
<keyword evidence="1" id="KW-0175">Coiled coil</keyword>
<sequence length="754" mass="85718">MYRILLIALTLTLMLLPIHANADSTKKSNSEQPSVLNENVHDEMKYSSAQFTKPEEANEKQMTQSPSFEGFDKAAENENLILYVNKESLALKIQDKQTKYVWNTGVDNPDNYRINKTWEEMIQSAITVEYADRKGKVRSESILTNNSKPKIEMTKNGFTAQVFMNQAKVRFQLNVELENDSLQVSIPKEKIEENKRTKLISIKIYPFLGSVNQNDVNGYMFLPDGSGALVRYEKSGKKADTPFVGSIFGKDESFKKTVKVNEKVYPVQQIKMPVFGAVHGVKQNAFLTVIEEGYTSGDIVAYPAGVSTDFNWISSQFHYRNEYYQPTSKSMNGINVYQEKANNFNITLRYMFLRDADADYVGMAKRYQKYLEEKDQLKKQDDKAQVRLEILGGEVKDGLIWDSVIPMTEISQIPQFTKELKKNDVDNMFVVYKGWSKGGLTGTLPSKFPIEKKLGNKDDVLDATAALKKDNIPLYFYTDYTKAYEGASGYSGSKDVAKKISSETISLLEGKEKVFYLSPLKSLEMARDDIKNYSKNGISNLAIDSTGFTLFSDYNKSSSSDRMKTIDTYNKLIHEFNKKMGNVALYEPNVYTWKQTNRYLDIPMYSSNYVFETDTVPFLQIVLKGYIPYFAPFSNFNANPSEDVLRMIEYGTYPSFLLTDQPSHLLKETPSNGVYTSEFNLWKDEIVEQYKMVEESLGQVEGATITAREIPKAGVVEVTYSNGKMIIVNYTDSPYSAHGTQVQALDFAVIERGE</sequence>
<reference evidence="4" key="2">
    <citation type="submission" date="2020-08" db="EMBL/GenBank/DDBJ databases">
        <title>The Agave Microbiome: Exploring the role of microbial communities in plant adaptations to desert environments.</title>
        <authorList>
            <person name="Partida-Martinez L.P."/>
        </authorList>
    </citation>
    <scope>NUCLEOTIDE SEQUENCE [LARGE SCALE GENOMIC DNA]</scope>
    <source>
        <strain evidence="4">AT2.8</strain>
    </source>
</reference>
<organism evidence="3 4">
    <name type="scientific">Neobacillus niacini</name>
    <dbReference type="NCBI Taxonomy" id="86668"/>
    <lineage>
        <taxon>Bacteria</taxon>
        <taxon>Bacillati</taxon>
        <taxon>Bacillota</taxon>
        <taxon>Bacilli</taxon>
        <taxon>Bacillales</taxon>
        <taxon>Bacillaceae</taxon>
        <taxon>Neobacillus</taxon>
    </lineage>
</organism>
<dbReference type="AlphaFoldDB" id="A0A852TGP6"/>
<feature type="signal peptide" evidence="2">
    <location>
        <begin position="1"/>
        <end position="22"/>
    </location>
</feature>
<dbReference type="InterPro" id="IPR043751">
    <property type="entry name" value="DUF5696"/>
</dbReference>
<evidence type="ECO:0000256" key="2">
    <source>
        <dbReference type="SAM" id="SignalP"/>
    </source>
</evidence>
<name>A0A852TGP6_9BACI</name>
<evidence type="ECO:0000313" key="4">
    <source>
        <dbReference type="Proteomes" id="UP000548423"/>
    </source>
</evidence>
<proteinExistence type="predicted"/>
<dbReference type="Proteomes" id="UP000548423">
    <property type="component" value="Unassembled WGS sequence"/>
</dbReference>
<protein>
    <submittedName>
        <fullName evidence="3">Uncharacterized protein</fullName>
    </submittedName>
</protein>